<proteinExistence type="predicted"/>
<feature type="signal peptide" evidence="1">
    <location>
        <begin position="1"/>
        <end position="25"/>
    </location>
</feature>
<evidence type="ECO:0000256" key="1">
    <source>
        <dbReference type="SAM" id="SignalP"/>
    </source>
</evidence>
<dbReference type="EMBL" id="GIFC01006634">
    <property type="protein sequence ID" value="MXU88717.1"/>
    <property type="molecule type" value="Transcribed_RNA"/>
</dbReference>
<protein>
    <submittedName>
        <fullName evidence="2">Putative secreted protein</fullName>
    </submittedName>
</protein>
<dbReference type="AlphaFoldDB" id="A0A6B0UFV4"/>
<name>A0A6B0UFV4_IXORI</name>
<reference evidence="2" key="1">
    <citation type="submission" date="2019-12" db="EMBL/GenBank/DDBJ databases">
        <title>An insight into the sialome of adult female Ixodes ricinus ticks feeding for 6 days.</title>
        <authorList>
            <person name="Perner J."/>
            <person name="Ribeiro J.M.C."/>
        </authorList>
    </citation>
    <scope>NUCLEOTIDE SEQUENCE</scope>
    <source>
        <strain evidence="2">Semi-engorged</strain>
        <tissue evidence="2">Salivary glands</tissue>
    </source>
</reference>
<organism evidence="2">
    <name type="scientific">Ixodes ricinus</name>
    <name type="common">Common tick</name>
    <name type="synonym">Acarus ricinus</name>
    <dbReference type="NCBI Taxonomy" id="34613"/>
    <lineage>
        <taxon>Eukaryota</taxon>
        <taxon>Metazoa</taxon>
        <taxon>Ecdysozoa</taxon>
        <taxon>Arthropoda</taxon>
        <taxon>Chelicerata</taxon>
        <taxon>Arachnida</taxon>
        <taxon>Acari</taxon>
        <taxon>Parasitiformes</taxon>
        <taxon>Ixodida</taxon>
        <taxon>Ixodoidea</taxon>
        <taxon>Ixodidae</taxon>
        <taxon>Ixodinae</taxon>
        <taxon>Ixodes</taxon>
    </lineage>
</organism>
<sequence>MRRARASRVPTLPVFSLLLGTLTKGLLHSKAKNVPRRECISRGGEDEALVFVICQVTLRWGMVWYAQKPSNACRLGEAIYRRTVQIFGEILERKQMGHLNATS</sequence>
<accession>A0A6B0UFV4</accession>
<feature type="chain" id="PRO_5025374659" evidence="1">
    <location>
        <begin position="26"/>
        <end position="103"/>
    </location>
</feature>
<evidence type="ECO:0000313" key="2">
    <source>
        <dbReference type="EMBL" id="MXU88717.1"/>
    </source>
</evidence>
<keyword evidence="1" id="KW-0732">Signal</keyword>